<reference evidence="1 2" key="1">
    <citation type="submission" date="2020-06" db="EMBL/GenBank/DDBJ databases">
        <title>Transcriptomic and genomic resources for Thalictrum thalictroides and T. hernandezii: Facilitating candidate gene discovery in an emerging model plant lineage.</title>
        <authorList>
            <person name="Arias T."/>
            <person name="Riano-Pachon D.M."/>
            <person name="Di Stilio V.S."/>
        </authorList>
    </citation>
    <scope>NUCLEOTIDE SEQUENCE [LARGE SCALE GENOMIC DNA]</scope>
    <source>
        <strain evidence="2">cv. WT478/WT964</strain>
        <tissue evidence="1">Leaves</tissue>
    </source>
</reference>
<evidence type="ECO:0000313" key="1">
    <source>
        <dbReference type="EMBL" id="KAF5196760.1"/>
    </source>
</evidence>
<organism evidence="1 2">
    <name type="scientific">Thalictrum thalictroides</name>
    <name type="common">Rue-anemone</name>
    <name type="synonym">Anemone thalictroides</name>
    <dbReference type="NCBI Taxonomy" id="46969"/>
    <lineage>
        <taxon>Eukaryota</taxon>
        <taxon>Viridiplantae</taxon>
        <taxon>Streptophyta</taxon>
        <taxon>Embryophyta</taxon>
        <taxon>Tracheophyta</taxon>
        <taxon>Spermatophyta</taxon>
        <taxon>Magnoliopsida</taxon>
        <taxon>Ranunculales</taxon>
        <taxon>Ranunculaceae</taxon>
        <taxon>Thalictroideae</taxon>
        <taxon>Thalictrum</taxon>
    </lineage>
</organism>
<dbReference type="EMBL" id="JABWDY010015559">
    <property type="protein sequence ID" value="KAF5196760.1"/>
    <property type="molecule type" value="Genomic_DNA"/>
</dbReference>
<protein>
    <submittedName>
        <fullName evidence="1">Uncharacterized protein</fullName>
    </submittedName>
</protein>
<dbReference type="AlphaFoldDB" id="A0A7J6WJF0"/>
<proteinExistence type="predicted"/>
<evidence type="ECO:0000313" key="2">
    <source>
        <dbReference type="Proteomes" id="UP000554482"/>
    </source>
</evidence>
<gene>
    <name evidence="1" type="ORF">FRX31_013655</name>
</gene>
<name>A0A7J6WJF0_THATH</name>
<accession>A0A7J6WJF0</accession>
<comment type="caution">
    <text evidence="1">The sequence shown here is derived from an EMBL/GenBank/DDBJ whole genome shotgun (WGS) entry which is preliminary data.</text>
</comment>
<sequence length="111" mass="12105">MNATTSACCLNHEWELGKTLGASINFLERNPPPSGLGPHSGFLYDVSFHPSRVLGLLCNGGLFHSESPPSPEKPKAHTWEEKAKGDEEEEASCLVFLDALYKCNCPFGNAR</sequence>
<keyword evidence="2" id="KW-1185">Reference proteome</keyword>
<dbReference type="Proteomes" id="UP000554482">
    <property type="component" value="Unassembled WGS sequence"/>
</dbReference>